<evidence type="ECO:0000256" key="4">
    <source>
        <dbReference type="ARBA" id="ARBA00023186"/>
    </source>
</evidence>
<comment type="subcellular location">
    <subcellularLocation>
        <location evidence="1">Cytoplasm</location>
        <location evidence="1">Cytosol</location>
    </subcellularLocation>
</comment>
<comment type="function">
    <text evidence="5">May act as an export chaperone for the filament capping protein FliD.</text>
</comment>
<evidence type="ECO:0000313" key="8">
    <source>
        <dbReference type="EMBL" id="CRK80917.1"/>
    </source>
</evidence>
<evidence type="ECO:0000256" key="5">
    <source>
        <dbReference type="ARBA" id="ARBA00093765"/>
    </source>
</evidence>
<reference evidence="9" key="1">
    <citation type="submission" date="2015-05" db="EMBL/GenBank/DDBJ databases">
        <authorList>
            <person name="Urmite Genomes"/>
        </authorList>
    </citation>
    <scope>NUCLEOTIDE SEQUENCE [LARGE SCALE GENOMIC DNA]</scope>
    <source>
        <strain evidence="9">LF1</strain>
    </source>
</reference>
<dbReference type="AlphaFoldDB" id="A0A0U1NS91"/>
<evidence type="ECO:0000256" key="6">
    <source>
        <dbReference type="ARBA" id="ARBA00093785"/>
    </source>
</evidence>
<protein>
    <recommendedName>
        <fullName evidence="7">Flagellar protein FliT</fullName>
    </recommendedName>
</protein>
<proteinExistence type="inferred from homology"/>
<dbReference type="RefSeq" id="WP_090631149.1">
    <property type="nucleotide sequence ID" value="NZ_CVRB01000001.1"/>
</dbReference>
<accession>A0A0U1NS91</accession>
<evidence type="ECO:0000313" key="9">
    <source>
        <dbReference type="Proteomes" id="UP000199087"/>
    </source>
</evidence>
<sequence>MIDKLIRQIYEITVKMKDALQEEKYEIFEKLLNDRNVLMIQVDSIKEEQQHFEYSTFAKRLLKDMIDLDHLMAPILNDNILKAQNNLNQIKKIHLVTQKYQPYFKQTNGAFVDSKK</sequence>
<evidence type="ECO:0000256" key="3">
    <source>
        <dbReference type="ARBA" id="ARBA00022795"/>
    </source>
</evidence>
<evidence type="ECO:0000256" key="2">
    <source>
        <dbReference type="ARBA" id="ARBA00022490"/>
    </source>
</evidence>
<keyword evidence="3" id="KW-1005">Bacterial flagellum biogenesis</keyword>
<name>A0A0U1NS91_9BACI</name>
<gene>
    <name evidence="8" type="ORF">BN000_00808</name>
</gene>
<dbReference type="Pfam" id="PF05400">
    <property type="entry name" value="FliT"/>
    <property type="match status" value="1"/>
</dbReference>
<keyword evidence="2" id="KW-0963">Cytoplasm</keyword>
<dbReference type="InterPro" id="IPR008622">
    <property type="entry name" value="FliT"/>
</dbReference>
<dbReference type="OrthoDB" id="2904855at2"/>
<dbReference type="Proteomes" id="UP000199087">
    <property type="component" value="Unassembled WGS sequence"/>
</dbReference>
<dbReference type="EMBL" id="CVRB01000001">
    <property type="protein sequence ID" value="CRK80917.1"/>
    <property type="molecule type" value="Genomic_DNA"/>
</dbReference>
<comment type="similarity">
    <text evidence="6">Belongs to the bacillales FliT family.</text>
</comment>
<keyword evidence="9" id="KW-1185">Reference proteome</keyword>
<evidence type="ECO:0000256" key="7">
    <source>
        <dbReference type="ARBA" id="ARBA00093797"/>
    </source>
</evidence>
<evidence type="ECO:0000256" key="1">
    <source>
        <dbReference type="ARBA" id="ARBA00004514"/>
    </source>
</evidence>
<organism evidence="8 9">
    <name type="scientific">Neobacillus massiliamazoniensis</name>
    <dbReference type="NCBI Taxonomy" id="1499688"/>
    <lineage>
        <taxon>Bacteria</taxon>
        <taxon>Bacillati</taxon>
        <taxon>Bacillota</taxon>
        <taxon>Bacilli</taxon>
        <taxon>Bacillales</taxon>
        <taxon>Bacillaceae</taxon>
        <taxon>Neobacillus</taxon>
    </lineage>
</organism>
<dbReference type="STRING" id="1499688.BN000_00808"/>
<keyword evidence="4" id="KW-0143">Chaperone</keyword>